<dbReference type="PANTHER" id="PTHR24305:SF226">
    <property type="entry name" value="CYTOCHROME P450 MONOOXYGENASE"/>
    <property type="match status" value="1"/>
</dbReference>
<comment type="similarity">
    <text evidence="5">Belongs to the cytochrome P450 family.</text>
</comment>
<keyword evidence="7" id="KW-1185">Reference proteome</keyword>
<organism evidence="6 7">
    <name type="scientific">Apiospora phragmitis</name>
    <dbReference type="NCBI Taxonomy" id="2905665"/>
    <lineage>
        <taxon>Eukaryota</taxon>
        <taxon>Fungi</taxon>
        <taxon>Dikarya</taxon>
        <taxon>Ascomycota</taxon>
        <taxon>Pezizomycotina</taxon>
        <taxon>Sordariomycetes</taxon>
        <taxon>Xylariomycetidae</taxon>
        <taxon>Amphisphaeriales</taxon>
        <taxon>Apiosporaceae</taxon>
        <taxon>Apiospora</taxon>
    </lineage>
</organism>
<keyword evidence="5" id="KW-0560">Oxidoreductase</keyword>
<name>A0ABR1VG73_9PEZI</name>
<evidence type="ECO:0000256" key="4">
    <source>
        <dbReference type="ARBA" id="ARBA00023004"/>
    </source>
</evidence>
<evidence type="ECO:0000313" key="6">
    <source>
        <dbReference type="EMBL" id="KAK8070200.1"/>
    </source>
</evidence>
<evidence type="ECO:0000256" key="5">
    <source>
        <dbReference type="RuleBase" id="RU000461"/>
    </source>
</evidence>
<evidence type="ECO:0000313" key="7">
    <source>
        <dbReference type="Proteomes" id="UP001480595"/>
    </source>
</evidence>
<dbReference type="InterPro" id="IPR017972">
    <property type="entry name" value="Cyt_P450_CS"/>
</dbReference>
<evidence type="ECO:0000256" key="1">
    <source>
        <dbReference type="ARBA" id="ARBA00001971"/>
    </source>
</evidence>
<dbReference type="RefSeq" id="XP_066717494.1">
    <property type="nucleotide sequence ID" value="XM_066858225.1"/>
</dbReference>
<dbReference type="Proteomes" id="UP001480595">
    <property type="component" value="Unassembled WGS sequence"/>
</dbReference>
<sequence length="411" mass="46980">MTDAYSGFFAYRRRLHLTTWENQHKYGSVVRQGPNKHLHCARRQLVGQVLTDCPMRAFEPTMIEQVETYLRRLSTDARSSKPTKDTNQFMLTMLDAGTLWSSVFLQWPNARRFRLGLVSVRVFREYRGKYLCLIEEMIRQRTTMAKDAKHDFYSFVADALDDKSGDGLRQNELWAESNLFLTAGMWNLSYLLSRRIFYLAHTPDAYRKLSAEIRHTFQSGNDLRGSALAGGPYLRACIDEALRLASPASGTLWRELRADSDAESYTVDGYLIPRGTVLGLNIYSIHHNPDYFPDPFSFRPERWLDDSGYSPAVKKTMIDAFTPFSTGARGCAGKTMAYMEVGLVIAKTLWYFDFESSPGQLGQVGSGNPAMDRDRHRPDEFQLYDVFTALHEGPYLTFRPREGADPADLEL</sequence>
<dbReference type="PROSITE" id="PS00086">
    <property type="entry name" value="CYTOCHROME_P450"/>
    <property type="match status" value="1"/>
</dbReference>
<reference evidence="6 7" key="1">
    <citation type="submission" date="2023-01" db="EMBL/GenBank/DDBJ databases">
        <title>Analysis of 21 Apiospora genomes using comparative genomics revels a genus with tremendous synthesis potential of carbohydrate active enzymes and secondary metabolites.</title>
        <authorList>
            <person name="Sorensen T."/>
        </authorList>
    </citation>
    <scope>NUCLEOTIDE SEQUENCE [LARGE SCALE GENOMIC DNA]</scope>
    <source>
        <strain evidence="6 7">CBS 135458</strain>
    </source>
</reference>
<keyword evidence="4 5" id="KW-0408">Iron</keyword>
<dbReference type="SUPFAM" id="SSF48264">
    <property type="entry name" value="Cytochrome P450"/>
    <property type="match status" value="1"/>
</dbReference>
<evidence type="ECO:0000256" key="3">
    <source>
        <dbReference type="ARBA" id="ARBA00022723"/>
    </source>
</evidence>
<dbReference type="InterPro" id="IPR050121">
    <property type="entry name" value="Cytochrome_P450_monoxygenase"/>
</dbReference>
<dbReference type="EMBL" id="JAQQWL010000006">
    <property type="protein sequence ID" value="KAK8070200.1"/>
    <property type="molecule type" value="Genomic_DNA"/>
</dbReference>
<comment type="cofactor">
    <cofactor evidence="1">
        <name>heme</name>
        <dbReference type="ChEBI" id="CHEBI:30413"/>
    </cofactor>
</comment>
<dbReference type="InterPro" id="IPR001128">
    <property type="entry name" value="Cyt_P450"/>
</dbReference>
<gene>
    <name evidence="6" type="ORF">PG994_006816</name>
</gene>
<dbReference type="Pfam" id="PF00067">
    <property type="entry name" value="p450"/>
    <property type="match status" value="1"/>
</dbReference>
<keyword evidence="3 5" id="KW-0479">Metal-binding</keyword>
<protein>
    <submittedName>
        <fullName evidence="6">Cytochrome P450</fullName>
    </submittedName>
</protein>
<dbReference type="PANTHER" id="PTHR24305">
    <property type="entry name" value="CYTOCHROME P450"/>
    <property type="match status" value="1"/>
</dbReference>
<dbReference type="InterPro" id="IPR002401">
    <property type="entry name" value="Cyt_P450_E_grp-I"/>
</dbReference>
<evidence type="ECO:0000256" key="2">
    <source>
        <dbReference type="ARBA" id="ARBA00022617"/>
    </source>
</evidence>
<comment type="caution">
    <text evidence="6">The sequence shown here is derived from an EMBL/GenBank/DDBJ whole genome shotgun (WGS) entry which is preliminary data.</text>
</comment>
<proteinExistence type="inferred from homology"/>
<dbReference type="GeneID" id="92091288"/>
<dbReference type="InterPro" id="IPR036396">
    <property type="entry name" value="Cyt_P450_sf"/>
</dbReference>
<accession>A0ABR1VG73</accession>
<dbReference type="Gene3D" id="1.10.630.10">
    <property type="entry name" value="Cytochrome P450"/>
    <property type="match status" value="1"/>
</dbReference>
<dbReference type="PRINTS" id="PR00463">
    <property type="entry name" value="EP450I"/>
</dbReference>
<keyword evidence="5" id="KW-0503">Monooxygenase</keyword>
<keyword evidence="2 5" id="KW-0349">Heme</keyword>